<sequence>MSLGLPGHLVQLTLARALARAAHWFALTCLMAGAVSVSILSLNRPELWITVVAVVAMGALLVLFTRHRRIGFAVAYLVVGTLGVYVFTQAVLGVPDVFPASNMFLVALPKMALVMVGGAGSTALAGVLWSTAAFLLAEFAALLAILGTVVPYRPDLFTLSTYLVLVGVMVLAGIDRRLSNAAQPAIHRAVQDGANRQLRDALDTRAIALLNDTTVAQLVALSLAEPGALSPALQASLRYTLTTLHDTDWLTDIDARGNTGPQPTSPVKAQTPAPSHQHTPEPTQQTVTSAVTAAIERGRDRGLKIDVTGDVDALARLDAGSDRAVGLAVQQCLVNVILHAGIASAEVAIEQDLTTISLRITDAGRGFTESESASDRLGLRQSVRRRIEQLGGSVLIWSRPGAGTSIRLTVPAAQKDS</sequence>
<accession>A0A1H8A3T6</accession>
<dbReference type="SUPFAM" id="SSF55874">
    <property type="entry name" value="ATPase domain of HSP90 chaperone/DNA topoisomerase II/histidine kinase"/>
    <property type="match status" value="1"/>
</dbReference>
<keyword evidence="7" id="KW-0547">Nucleotide-binding</keyword>
<evidence type="ECO:0000313" key="7">
    <source>
        <dbReference type="EMBL" id="TFB88379.1"/>
    </source>
</evidence>
<dbReference type="InterPro" id="IPR003594">
    <property type="entry name" value="HATPase_dom"/>
</dbReference>
<keyword evidence="5" id="KW-0812">Transmembrane</keyword>
<evidence type="ECO:0000256" key="1">
    <source>
        <dbReference type="ARBA" id="ARBA00022679"/>
    </source>
</evidence>
<keyword evidence="1" id="KW-0808">Transferase</keyword>
<evidence type="ECO:0000313" key="8">
    <source>
        <dbReference type="Proteomes" id="UP000297654"/>
    </source>
</evidence>
<dbReference type="GO" id="GO:0000160">
    <property type="term" value="P:phosphorelay signal transduction system"/>
    <property type="evidence" value="ECO:0007669"/>
    <property type="project" value="UniProtKB-KW"/>
</dbReference>
<dbReference type="OrthoDB" id="3534856at2"/>
<feature type="transmembrane region" description="Helical" evidence="5">
    <location>
        <begin position="72"/>
        <end position="92"/>
    </location>
</feature>
<dbReference type="CDD" id="cd16917">
    <property type="entry name" value="HATPase_UhpB-NarQ-NarX-like"/>
    <property type="match status" value="1"/>
</dbReference>
<feature type="transmembrane region" description="Helical" evidence="5">
    <location>
        <begin position="156"/>
        <end position="174"/>
    </location>
</feature>
<dbReference type="InterPro" id="IPR036890">
    <property type="entry name" value="HATPase_C_sf"/>
</dbReference>
<dbReference type="PANTHER" id="PTHR24421">
    <property type="entry name" value="NITRATE/NITRITE SENSOR PROTEIN NARX-RELATED"/>
    <property type="match status" value="1"/>
</dbReference>
<evidence type="ECO:0000256" key="5">
    <source>
        <dbReference type="SAM" id="Phobius"/>
    </source>
</evidence>
<dbReference type="EMBL" id="SOFF01000031">
    <property type="protein sequence ID" value="TFB88379.1"/>
    <property type="molecule type" value="Genomic_DNA"/>
</dbReference>
<protein>
    <submittedName>
        <fullName evidence="7">ATP-binding protein</fullName>
    </submittedName>
</protein>
<dbReference type="RefSeq" id="WP_134450396.1">
    <property type="nucleotide sequence ID" value="NZ_FOCN01000001.1"/>
</dbReference>
<organism evidence="7 8">
    <name type="scientific">Cryobacterium luteum</name>
    <dbReference type="NCBI Taxonomy" id="1424661"/>
    <lineage>
        <taxon>Bacteria</taxon>
        <taxon>Bacillati</taxon>
        <taxon>Actinomycetota</taxon>
        <taxon>Actinomycetes</taxon>
        <taxon>Micrococcales</taxon>
        <taxon>Microbacteriaceae</taxon>
        <taxon>Cryobacterium</taxon>
    </lineage>
</organism>
<feature type="region of interest" description="Disordered" evidence="4">
    <location>
        <begin position="252"/>
        <end position="286"/>
    </location>
</feature>
<dbReference type="Pfam" id="PF02518">
    <property type="entry name" value="HATPase_c"/>
    <property type="match status" value="1"/>
</dbReference>
<keyword evidence="2" id="KW-0418">Kinase</keyword>
<feature type="transmembrane region" description="Helical" evidence="5">
    <location>
        <begin position="21"/>
        <end position="41"/>
    </location>
</feature>
<dbReference type="GO" id="GO:0016301">
    <property type="term" value="F:kinase activity"/>
    <property type="evidence" value="ECO:0007669"/>
    <property type="project" value="UniProtKB-KW"/>
</dbReference>
<keyword evidence="8" id="KW-1185">Reference proteome</keyword>
<dbReference type="AlphaFoldDB" id="A0A1H8A3T6"/>
<reference evidence="7 8" key="1">
    <citation type="submission" date="2019-03" db="EMBL/GenBank/DDBJ databases">
        <title>Genomics of glacier-inhabiting Cryobacterium strains.</title>
        <authorList>
            <person name="Liu Q."/>
            <person name="Xin Y.-H."/>
        </authorList>
    </citation>
    <scope>NUCLEOTIDE SEQUENCE [LARGE SCALE GENOMIC DNA]</scope>
    <source>
        <strain evidence="7 8">Hh15</strain>
    </source>
</reference>
<dbReference type="Gene3D" id="3.30.565.10">
    <property type="entry name" value="Histidine kinase-like ATPase, C-terminal domain"/>
    <property type="match status" value="1"/>
</dbReference>
<keyword evidence="5" id="KW-0472">Membrane</keyword>
<dbReference type="GO" id="GO:0005524">
    <property type="term" value="F:ATP binding"/>
    <property type="evidence" value="ECO:0007669"/>
    <property type="project" value="UniProtKB-KW"/>
</dbReference>
<keyword evidence="3" id="KW-0902">Two-component regulatory system</keyword>
<evidence type="ECO:0000256" key="3">
    <source>
        <dbReference type="ARBA" id="ARBA00023012"/>
    </source>
</evidence>
<keyword evidence="5" id="KW-1133">Transmembrane helix</keyword>
<keyword evidence="7" id="KW-0067">ATP-binding</keyword>
<gene>
    <name evidence="7" type="ORF">E3O10_11200</name>
</gene>
<dbReference type="PANTHER" id="PTHR24421:SF61">
    <property type="entry name" value="OXYGEN SENSOR HISTIDINE KINASE NREB"/>
    <property type="match status" value="1"/>
</dbReference>
<feature type="compositionally biased region" description="Polar residues" evidence="4">
    <location>
        <begin position="259"/>
        <end position="282"/>
    </location>
</feature>
<evidence type="ECO:0000256" key="2">
    <source>
        <dbReference type="ARBA" id="ARBA00022777"/>
    </source>
</evidence>
<dbReference type="InterPro" id="IPR050482">
    <property type="entry name" value="Sensor_HK_TwoCompSys"/>
</dbReference>
<name>A0A1H8A3T6_9MICO</name>
<comment type="caution">
    <text evidence="7">The sequence shown here is derived from an EMBL/GenBank/DDBJ whole genome shotgun (WGS) entry which is preliminary data.</text>
</comment>
<feature type="domain" description="Histidine kinase/HSP90-like ATPase" evidence="6">
    <location>
        <begin position="324"/>
        <end position="413"/>
    </location>
</feature>
<evidence type="ECO:0000256" key="4">
    <source>
        <dbReference type="SAM" id="MobiDB-lite"/>
    </source>
</evidence>
<dbReference type="Proteomes" id="UP000297654">
    <property type="component" value="Unassembled WGS sequence"/>
</dbReference>
<feature type="transmembrane region" description="Helical" evidence="5">
    <location>
        <begin position="47"/>
        <end position="65"/>
    </location>
</feature>
<proteinExistence type="predicted"/>
<feature type="transmembrane region" description="Helical" evidence="5">
    <location>
        <begin position="104"/>
        <end position="125"/>
    </location>
</feature>
<evidence type="ECO:0000259" key="6">
    <source>
        <dbReference type="Pfam" id="PF02518"/>
    </source>
</evidence>
<dbReference type="STRING" id="1424661.SAMN05216281_10117"/>
<feature type="transmembrane region" description="Helical" evidence="5">
    <location>
        <begin position="132"/>
        <end position="150"/>
    </location>
</feature>